<reference evidence="2 3" key="1">
    <citation type="submission" date="2024-04" db="EMBL/GenBank/DDBJ databases">
        <title>Flavobacterium sp. DGU11 16S ribosomal RNA gene Genome sequencing and assembly.</title>
        <authorList>
            <person name="Park S."/>
        </authorList>
    </citation>
    <scope>NUCLEOTIDE SEQUENCE [LARGE SCALE GENOMIC DNA]</scope>
    <source>
        <strain evidence="2 3">DGU11</strain>
    </source>
</reference>
<feature type="domain" description="Tox-MPTase4" evidence="1">
    <location>
        <begin position="88"/>
        <end position="193"/>
    </location>
</feature>
<accession>A0ABU9I0Y0</accession>
<dbReference type="Pfam" id="PF15640">
    <property type="entry name" value="Tox-MPTase4"/>
    <property type="match status" value="1"/>
</dbReference>
<evidence type="ECO:0000259" key="1">
    <source>
        <dbReference type="Pfam" id="PF15640"/>
    </source>
</evidence>
<proteinExistence type="predicted"/>
<evidence type="ECO:0000313" key="3">
    <source>
        <dbReference type="Proteomes" id="UP001464555"/>
    </source>
</evidence>
<organism evidence="2 3">
    <name type="scientific">Flavobacterium arundinis</name>
    <dbReference type="NCBI Taxonomy" id="3139143"/>
    <lineage>
        <taxon>Bacteria</taxon>
        <taxon>Pseudomonadati</taxon>
        <taxon>Bacteroidota</taxon>
        <taxon>Flavobacteriia</taxon>
        <taxon>Flavobacteriales</taxon>
        <taxon>Flavobacteriaceae</taxon>
        <taxon>Flavobacterium</taxon>
    </lineage>
</organism>
<name>A0ABU9I0Y0_9FLAO</name>
<dbReference type="EMBL" id="JBBYHR010000011">
    <property type="protein sequence ID" value="MEL1246081.1"/>
    <property type="molecule type" value="Genomic_DNA"/>
</dbReference>
<keyword evidence="3" id="KW-1185">Reference proteome</keyword>
<comment type="caution">
    <text evidence="2">The sequence shown here is derived from an EMBL/GenBank/DDBJ whole genome shotgun (WGS) entry which is preliminary data.</text>
</comment>
<dbReference type="InterPro" id="IPR028912">
    <property type="entry name" value="Tox-MPTase4_dom"/>
</dbReference>
<dbReference type="Proteomes" id="UP001464555">
    <property type="component" value="Unassembled WGS sequence"/>
</dbReference>
<protein>
    <submittedName>
        <fullName evidence="2">Zincin-like metallopeptidase toxin domain-containing protein</fullName>
    </submittedName>
</protein>
<gene>
    <name evidence="2" type="ORF">AAEO56_17540</name>
</gene>
<evidence type="ECO:0000313" key="2">
    <source>
        <dbReference type="EMBL" id="MEL1246081.1"/>
    </source>
</evidence>
<sequence>MKGELKFTTYQGKGYALVYKGEVIAEGTVKDLIREVFDIWKKAGKQANLSKYLDLTADNIKKYGLFGGKILSESEIARHATELLQRFGTKIKKVDEFADEGVEARFIAELNTIEYKEGVTNYILRHESFHAEECFILKKAEYLKGSAQMGGTDAEQLLRTYRREKYVYEQIKKHAKKQKFNNHELIHNERYIDWIEYQLVKNKIEIPK</sequence>
<dbReference type="RefSeq" id="WP_341698375.1">
    <property type="nucleotide sequence ID" value="NZ_JBBYHR010000011.1"/>
</dbReference>